<dbReference type="SUPFAM" id="SSF48403">
    <property type="entry name" value="Ankyrin repeat"/>
    <property type="match status" value="1"/>
</dbReference>
<comment type="caution">
    <text evidence="5">The sequence shown here is derived from an EMBL/GenBank/DDBJ whole genome shotgun (WGS) entry which is preliminary data.</text>
</comment>
<proteinExistence type="predicted"/>
<keyword evidence="1" id="KW-0677">Repeat</keyword>
<feature type="compositionally biased region" description="Low complexity" evidence="4">
    <location>
        <begin position="440"/>
        <end position="453"/>
    </location>
</feature>
<gene>
    <name evidence="5" type="ORF">AAF712_007805</name>
</gene>
<feature type="coiled-coil region" evidence="3">
    <location>
        <begin position="316"/>
        <end position="353"/>
    </location>
</feature>
<dbReference type="InterPro" id="IPR036770">
    <property type="entry name" value="Ankyrin_rpt-contain_sf"/>
</dbReference>
<evidence type="ECO:0000256" key="2">
    <source>
        <dbReference type="ARBA" id="ARBA00023043"/>
    </source>
</evidence>
<feature type="compositionally biased region" description="Polar residues" evidence="4">
    <location>
        <begin position="376"/>
        <end position="387"/>
    </location>
</feature>
<organism evidence="5 6">
    <name type="scientific">Marasmius tenuissimus</name>
    <dbReference type="NCBI Taxonomy" id="585030"/>
    <lineage>
        <taxon>Eukaryota</taxon>
        <taxon>Fungi</taxon>
        <taxon>Dikarya</taxon>
        <taxon>Basidiomycota</taxon>
        <taxon>Agaricomycotina</taxon>
        <taxon>Agaricomycetes</taxon>
        <taxon>Agaricomycetidae</taxon>
        <taxon>Agaricales</taxon>
        <taxon>Marasmiineae</taxon>
        <taxon>Marasmiaceae</taxon>
        <taxon>Marasmius</taxon>
    </lineage>
</organism>
<keyword evidence="6" id="KW-1185">Reference proteome</keyword>
<keyword evidence="3" id="KW-0175">Coiled coil</keyword>
<dbReference type="EMBL" id="JBBXMP010000050">
    <property type="protein sequence ID" value="KAL0065293.1"/>
    <property type="molecule type" value="Genomic_DNA"/>
</dbReference>
<feature type="region of interest" description="Disordered" evidence="4">
    <location>
        <begin position="366"/>
        <end position="458"/>
    </location>
</feature>
<dbReference type="Gene3D" id="1.25.40.20">
    <property type="entry name" value="Ankyrin repeat-containing domain"/>
    <property type="match status" value="1"/>
</dbReference>
<dbReference type="PANTHER" id="PTHR24161">
    <property type="entry name" value="ANK_REP_REGION DOMAIN-CONTAINING PROTEIN-RELATED"/>
    <property type="match status" value="1"/>
</dbReference>
<protein>
    <recommendedName>
        <fullName evidence="7">Ankyrin</fullName>
    </recommendedName>
</protein>
<feature type="compositionally biased region" description="Basic and acidic residues" evidence="4">
    <location>
        <begin position="388"/>
        <end position="414"/>
    </location>
</feature>
<evidence type="ECO:0008006" key="7">
    <source>
        <dbReference type="Google" id="ProtNLM"/>
    </source>
</evidence>
<name>A0ABR2ZVB2_9AGAR</name>
<evidence type="ECO:0000256" key="4">
    <source>
        <dbReference type="SAM" id="MobiDB-lite"/>
    </source>
</evidence>
<dbReference type="PANTHER" id="PTHR24161:SF85">
    <property type="entry name" value="PALMITOYLTRANSFERASE HIP14"/>
    <property type="match status" value="1"/>
</dbReference>
<sequence>MAPGQTLGTRIIGHPFSMLYPIRLFYIRANPYFANIASCSSGPSNAHASQFSHQDHLKATASLLKAVVSSDVSSLESWISSSRTLTPALINHPDSHGWSAIHHCCSARELSREILDSLYCAGAEVSLFTSKEHYTPLHCLAFSSSEDVYDFAVHLIRDLRAPLSATDKQGATCMHIAAEHGTSVGLLKAFLECDTTGRIREMRDSNGMTALDLAKAEFREVFGLATEELRPRSSLSVTTIRPRLCSFPSLQHALGSAKQDDESLSLSDFDVVTAAHQLIDNLRITSPSLPHDCDPTHLAHIESLIRETSHLSTVIIRNFRSRCSGASKSLKELNEESSDIKDLLRAVARAADEKLVSHGLGSSIRTRHCHRESEDSQLTAVSSPSFKHSSEAPAERIKSLPEKETVEESAKAKEPSAPFFKGWFKRKPSKTPLSKEKQGPTSSPVDSSNPSSPVKLQPEAPNYLTLSAGATLRASPTVLGAAKRELSTVTESLVSVSLWLLSHASPVDMENYSQASQFIESSERSISRAERIIAKAVKKRKCMLADLRTQSEAQEKDLFIRPKNGSPRSFNLNLSSKPSLTSLYSVSSVNSEFELSADPLSFAAILAENDDEETKAIRRLILRKIEARTDGALDEVEKSAPRLRVVRETVRGVKRRAHLDVSRTLQSQ</sequence>
<reference evidence="5 6" key="1">
    <citation type="submission" date="2024-05" db="EMBL/GenBank/DDBJ databases">
        <title>A draft genome resource for the thread blight pathogen Marasmius tenuissimus strain MS-2.</title>
        <authorList>
            <person name="Yulfo-Soto G.E."/>
            <person name="Baruah I.K."/>
            <person name="Amoako-Attah I."/>
            <person name="Bukari Y."/>
            <person name="Meinhardt L.W."/>
            <person name="Bailey B.A."/>
            <person name="Cohen S.P."/>
        </authorList>
    </citation>
    <scope>NUCLEOTIDE SEQUENCE [LARGE SCALE GENOMIC DNA]</scope>
    <source>
        <strain evidence="5 6">MS-2</strain>
    </source>
</reference>
<keyword evidence="2" id="KW-0040">ANK repeat</keyword>
<evidence type="ECO:0000256" key="3">
    <source>
        <dbReference type="SAM" id="Coils"/>
    </source>
</evidence>
<evidence type="ECO:0000313" key="6">
    <source>
        <dbReference type="Proteomes" id="UP001437256"/>
    </source>
</evidence>
<dbReference type="Proteomes" id="UP001437256">
    <property type="component" value="Unassembled WGS sequence"/>
</dbReference>
<accession>A0ABR2ZVB2</accession>
<evidence type="ECO:0000313" key="5">
    <source>
        <dbReference type="EMBL" id="KAL0065293.1"/>
    </source>
</evidence>
<evidence type="ECO:0000256" key="1">
    <source>
        <dbReference type="ARBA" id="ARBA00022737"/>
    </source>
</evidence>